<dbReference type="Gene3D" id="3.40.30.110">
    <property type="match status" value="2"/>
</dbReference>
<dbReference type="Proteomes" id="UP001595615">
    <property type="component" value="Unassembled WGS sequence"/>
</dbReference>
<dbReference type="InterPro" id="IPR036249">
    <property type="entry name" value="Thioredoxin-like_sf"/>
</dbReference>
<dbReference type="CDD" id="cd00299">
    <property type="entry name" value="GST_C_family"/>
    <property type="match status" value="1"/>
</dbReference>
<gene>
    <name evidence="2" type="ORF">ACFOMD_05455</name>
</gene>
<protein>
    <submittedName>
        <fullName evidence="2">Glutathione S-transferase family protein</fullName>
    </submittedName>
</protein>
<dbReference type="InterPro" id="IPR004045">
    <property type="entry name" value="Glutathione_S-Trfase_N"/>
</dbReference>
<keyword evidence="3" id="KW-1185">Reference proteome</keyword>
<organism evidence="2 3">
    <name type="scientific">Sphingoaurantiacus capsulatus</name>
    <dbReference type="NCBI Taxonomy" id="1771310"/>
    <lineage>
        <taxon>Bacteria</taxon>
        <taxon>Pseudomonadati</taxon>
        <taxon>Pseudomonadota</taxon>
        <taxon>Alphaproteobacteria</taxon>
        <taxon>Sphingomonadales</taxon>
        <taxon>Sphingosinicellaceae</taxon>
        <taxon>Sphingoaurantiacus</taxon>
    </lineage>
</organism>
<dbReference type="Pfam" id="PF13417">
    <property type="entry name" value="GST_N_3"/>
    <property type="match status" value="1"/>
</dbReference>
<evidence type="ECO:0000259" key="1">
    <source>
        <dbReference type="PROSITE" id="PS50404"/>
    </source>
</evidence>
<dbReference type="Gene3D" id="1.20.1050.10">
    <property type="match status" value="1"/>
</dbReference>
<evidence type="ECO:0000313" key="2">
    <source>
        <dbReference type="EMBL" id="MFC3712006.1"/>
    </source>
</evidence>
<dbReference type="EMBL" id="JBHRXV010000004">
    <property type="protein sequence ID" value="MFC3712006.1"/>
    <property type="molecule type" value="Genomic_DNA"/>
</dbReference>
<feature type="domain" description="GST N-terminal" evidence="1">
    <location>
        <begin position="2"/>
        <end position="81"/>
    </location>
</feature>
<dbReference type="SUPFAM" id="SSF47616">
    <property type="entry name" value="GST C-terminal domain-like"/>
    <property type="match status" value="1"/>
</dbReference>
<dbReference type="CDD" id="cd00570">
    <property type="entry name" value="GST_N_family"/>
    <property type="match status" value="1"/>
</dbReference>
<dbReference type="Pfam" id="PF13410">
    <property type="entry name" value="GST_C_2"/>
    <property type="match status" value="1"/>
</dbReference>
<accession>A0ABV7X7B2</accession>
<dbReference type="RefSeq" id="WP_380858063.1">
    <property type="nucleotide sequence ID" value="NZ_JBHRXV010000004.1"/>
</dbReference>
<dbReference type="SUPFAM" id="SSF52833">
    <property type="entry name" value="Thioredoxin-like"/>
    <property type="match status" value="1"/>
</dbReference>
<name>A0ABV7X7B2_9SPHN</name>
<proteinExistence type="predicted"/>
<dbReference type="InterPro" id="IPR036282">
    <property type="entry name" value="Glutathione-S-Trfase_C_sf"/>
</dbReference>
<comment type="caution">
    <text evidence="2">The sequence shown here is derived from an EMBL/GenBank/DDBJ whole genome shotgun (WGS) entry which is preliminary data.</text>
</comment>
<sequence length="302" mass="32492">MTDILLHQYDTSPFSEKVRVCLGIKGLAWRAVDQPVIMPKPDLLPLTGGYRRIPVMQIGADIWLDSVLIVRELERRFPEPTLFPAGDRGLGAALALWTDRTMFQAAVAIIFGGLGDKVPEAFIRDREALSGRPFDVVAMKAAVPHMTAQLAAQVALIAEQLGDGRKFLTGAQPGLADASAYYNLWFIRSAFPPAAAGFEADPLIAGWLSRVAGVGHGERSSATPEQALDIARDATPIGSEVAEQDAALAGKEVTVSAEDYGRDPIRGVLVGSSPHHMSLRREDPRVGTVVVHTPRLGFVVRG</sequence>
<dbReference type="PROSITE" id="PS50404">
    <property type="entry name" value="GST_NTER"/>
    <property type="match status" value="1"/>
</dbReference>
<evidence type="ECO:0000313" key="3">
    <source>
        <dbReference type="Proteomes" id="UP001595615"/>
    </source>
</evidence>
<reference evidence="3" key="1">
    <citation type="journal article" date="2019" name="Int. J. Syst. Evol. Microbiol.">
        <title>The Global Catalogue of Microorganisms (GCM) 10K type strain sequencing project: providing services to taxonomists for standard genome sequencing and annotation.</title>
        <authorList>
            <consortium name="The Broad Institute Genomics Platform"/>
            <consortium name="The Broad Institute Genome Sequencing Center for Infectious Disease"/>
            <person name="Wu L."/>
            <person name="Ma J."/>
        </authorList>
    </citation>
    <scope>NUCLEOTIDE SEQUENCE [LARGE SCALE GENOMIC DNA]</scope>
    <source>
        <strain evidence="3">KCTC 42644</strain>
    </source>
</reference>